<accession>A0AAW1LEJ4</accession>
<keyword evidence="2" id="KW-1185">Reference proteome</keyword>
<gene>
    <name evidence="1" type="ORF">QE152_g13312</name>
</gene>
<protein>
    <submittedName>
        <fullName evidence="1">Uncharacterized protein</fullName>
    </submittedName>
</protein>
<dbReference type="AlphaFoldDB" id="A0AAW1LEJ4"/>
<evidence type="ECO:0000313" key="1">
    <source>
        <dbReference type="EMBL" id="KAK9731831.1"/>
    </source>
</evidence>
<evidence type="ECO:0000313" key="2">
    <source>
        <dbReference type="Proteomes" id="UP001458880"/>
    </source>
</evidence>
<dbReference type="Proteomes" id="UP001458880">
    <property type="component" value="Unassembled WGS sequence"/>
</dbReference>
<organism evidence="1 2">
    <name type="scientific">Popillia japonica</name>
    <name type="common">Japanese beetle</name>
    <dbReference type="NCBI Taxonomy" id="7064"/>
    <lineage>
        <taxon>Eukaryota</taxon>
        <taxon>Metazoa</taxon>
        <taxon>Ecdysozoa</taxon>
        <taxon>Arthropoda</taxon>
        <taxon>Hexapoda</taxon>
        <taxon>Insecta</taxon>
        <taxon>Pterygota</taxon>
        <taxon>Neoptera</taxon>
        <taxon>Endopterygota</taxon>
        <taxon>Coleoptera</taxon>
        <taxon>Polyphaga</taxon>
        <taxon>Scarabaeiformia</taxon>
        <taxon>Scarabaeidae</taxon>
        <taxon>Rutelinae</taxon>
        <taxon>Popillia</taxon>
    </lineage>
</organism>
<sequence>MLINDIDNKITEENVRAGLIANLEPRNKLEISFKIDLLMRYRMYEKILEILQFSKNSLYISNILKNWTFFKDTFKNVTPNELVNDILPNLSYSTRMKVLNRISKNLFDQKLADRYFESVEKKYGIISASIMLASCSIGLIKEKMEKYNLVLSFKQVEALLKKDITFLDYYLVRTNSSLKANTCDKRKLLKTVYKRDEKLFWELCERHKIVSYCGKRLTKKIIKEHRHFLIDKRDEYPVHLKSRIMYQEWKRNPELFKSFIKNNSPEDIDWYFLSNRRPYYSSIFTEFDRYISKSRQYQFLNYAFQERFGCNIHDKLELITENILLLMPEELRNKILEIKVPENEDFLSICRPEIAFKALLDKIRHSSDMNKRVKYVDMLLLNCVHHSNADYLLKMLQYVEKRHRNDTQTLKSVFKGLQKWENLETLSVGHWTYIDAIEKLLILQKEFTNEVYFLSKRIGHLLNNNLDIGEHMRKYVDLLRRDIYSNRIFTEIPQHTKYCILELKKYIDEIKDKSEYEDFMLRYLRYIDQYNLSHPEDKIPASHVIPLLKSFCTEYPYQIQSLLVFYLQFSYDDLNPVIWQHPTVLFQYESLFNWYLRHHKDEMLDKFNSLVPILSIRTNRMFIQKLDEYYYRNLPEIITSFCVNQITQADEIRSKINALNILAVINQDEFLKITAEFEPSEDGKIDPSYPPEDIELLEAALGNIKKLLCPADGLNIVAKFCKGDYLKYALLPIYSTLLRVPERKATAFLTELHNSAVSVRKHTIHISKIIYGVDEFCSFIKEQAVAEKNPSLKTILFKKSLEYAHIMPTEKSWELVKVTMHGIDEDDVESHDLLLEIGKIPQQYRALYIPEVYTQLNSNKNLTINQKKYELIRLVPKNVVDELNLELLQIFLSEVIFNKQVRCSDAWTNLIFYSCGLKQVALVRINPNKSIKDKKDIFLSPLCEGILKYRLNPPLVQKLAKVWFNSFNPDIDVEGNYRLNPPLVQKLAKVWFNSFNPDIDVEGNIYLSCIIAYAECDYNFEKLPSKVNELLQGFLETYNGYLLDIFEKPLISFIQTVSHERQIQFIKMFLEGFPSVPVYLVSVGLLTSSFDIPNQVMEDYIALVRKIKDRPERCIRVHLYNNLPSKYEWLLQ</sequence>
<name>A0AAW1LEJ4_POPJA</name>
<reference evidence="1 2" key="1">
    <citation type="journal article" date="2024" name="BMC Genomics">
        <title>De novo assembly and annotation of Popillia japonica's genome with initial clues to its potential as an invasive pest.</title>
        <authorList>
            <person name="Cucini C."/>
            <person name="Boschi S."/>
            <person name="Funari R."/>
            <person name="Cardaioli E."/>
            <person name="Iannotti N."/>
            <person name="Marturano G."/>
            <person name="Paoli F."/>
            <person name="Bruttini M."/>
            <person name="Carapelli A."/>
            <person name="Frati F."/>
            <person name="Nardi F."/>
        </authorList>
    </citation>
    <scope>NUCLEOTIDE SEQUENCE [LARGE SCALE GENOMIC DNA]</scope>
    <source>
        <strain evidence="1">DMR45628</strain>
    </source>
</reference>
<dbReference type="EMBL" id="JASPKY010000126">
    <property type="protein sequence ID" value="KAK9731831.1"/>
    <property type="molecule type" value="Genomic_DNA"/>
</dbReference>
<proteinExistence type="predicted"/>
<comment type="caution">
    <text evidence="1">The sequence shown here is derived from an EMBL/GenBank/DDBJ whole genome shotgun (WGS) entry which is preliminary data.</text>
</comment>